<evidence type="ECO:0000256" key="3">
    <source>
        <dbReference type="ARBA" id="ARBA00023004"/>
    </source>
</evidence>
<evidence type="ECO:0000256" key="1">
    <source>
        <dbReference type="ARBA" id="ARBA00022485"/>
    </source>
</evidence>
<organism evidence="6 7">
    <name type="scientific">Desulfosporosinus orientis (strain ATCC 19365 / DSM 765 / NCIMB 8382 / VKM B-1628 / Singapore I)</name>
    <name type="common">Desulfotomaculum orientis</name>
    <dbReference type="NCBI Taxonomy" id="768706"/>
    <lineage>
        <taxon>Bacteria</taxon>
        <taxon>Bacillati</taxon>
        <taxon>Bacillota</taxon>
        <taxon>Clostridia</taxon>
        <taxon>Eubacteriales</taxon>
        <taxon>Desulfitobacteriaceae</taxon>
        <taxon>Desulfosporosinus</taxon>
    </lineage>
</organism>
<accession>G7W6E5</accession>
<dbReference type="CDD" id="cd10551">
    <property type="entry name" value="PsrB"/>
    <property type="match status" value="1"/>
</dbReference>
<gene>
    <name evidence="6" type="ordered locus">Desor_2602</name>
</gene>
<feature type="domain" description="4Fe-4S ferredoxin-type" evidence="5">
    <location>
        <begin position="3"/>
        <end position="32"/>
    </location>
</feature>
<reference evidence="6 7" key="2">
    <citation type="journal article" date="2012" name="J. Bacteriol.">
        <title>Complete genome sequences of Desulfosporosinus orientis DSM765T, Desulfosporosinus youngiae DSM17734T, Desulfosporosinus meridiei DSM13257T, and Desulfosporosinus acidiphilus DSM22704T.</title>
        <authorList>
            <person name="Pester M."/>
            <person name="Brambilla E."/>
            <person name="Alazard D."/>
            <person name="Rattei T."/>
            <person name="Weinmaier T."/>
            <person name="Han J."/>
            <person name="Lucas S."/>
            <person name="Lapidus A."/>
            <person name="Cheng J.F."/>
            <person name="Goodwin L."/>
            <person name="Pitluck S."/>
            <person name="Peters L."/>
            <person name="Ovchinnikova G."/>
            <person name="Teshima H."/>
            <person name="Detter J.C."/>
            <person name="Han C.S."/>
            <person name="Tapia R."/>
            <person name="Land M.L."/>
            <person name="Hauser L."/>
            <person name="Kyrpides N.C."/>
            <person name="Ivanova N.N."/>
            <person name="Pagani I."/>
            <person name="Huntmann M."/>
            <person name="Wei C.L."/>
            <person name="Davenport K.W."/>
            <person name="Daligault H."/>
            <person name="Chain P.S."/>
            <person name="Chen A."/>
            <person name="Mavromatis K."/>
            <person name="Markowitz V."/>
            <person name="Szeto E."/>
            <person name="Mikhailova N."/>
            <person name="Pati A."/>
            <person name="Wagner M."/>
            <person name="Woyke T."/>
            <person name="Ollivier B."/>
            <person name="Klenk H.P."/>
            <person name="Spring S."/>
            <person name="Loy A."/>
        </authorList>
    </citation>
    <scope>NUCLEOTIDE SEQUENCE [LARGE SCALE GENOMIC DNA]</scope>
    <source>
        <strain evidence="7">ATCC 19365 / DSM 765 / NCIMB 8382 / VKM B-1628</strain>
    </source>
</reference>
<dbReference type="NCBIfam" id="NF045797">
    <property type="entry name" value="DsrO"/>
    <property type="match status" value="1"/>
</dbReference>
<keyword evidence="3" id="KW-0408">Iron</keyword>
<dbReference type="Pfam" id="PF13247">
    <property type="entry name" value="Fer4_11"/>
    <property type="match status" value="2"/>
</dbReference>
<evidence type="ECO:0000256" key="4">
    <source>
        <dbReference type="ARBA" id="ARBA00023014"/>
    </source>
</evidence>
<dbReference type="PROSITE" id="PS00198">
    <property type="entry name" value="4FE4S_FER_1"/>
    <property type="match status" value="1"/>
</dbReference>
<dbReference type="InterPro" id="IPR017896">
    <property type="entry name" value="4Fe4S_Fe-S-bd"/>
</dbReference>
<dbReference type="InterPro" id="IPR017900">
    <property type="entry name" value="4Fe4S_Fe_S_CS"/>
</dbReference>
<feature type="domain" description="4Fe-4S ferredoxin-type" evidence="5">
    <location>
        <begin position="48"/>
        <end position="79"/>
    </location>
</feature>
<dbReference type="GO" id="GO:0046872">
    <property type="term" value="F:metal ion binding"/>
    <property type="evidence" value="ECO:0007669"/>
    <property type="project" value="UniProtKB-KW"/>
</dbReference>
<dbReference type="PANTHER" id="PTHR43177:SF3">
    <property type="entry name" value="PROTEIN NRFC HOMOLOG"/>
    <property type="match status" value="1"/>
</dbReference>
<dbReference type="InterPro" id="IPR050954">
    <property type="entry name" value="ET_IronSulfur_Cluster-Binding"/>
</dbReference>
<keyword evidence="2" id="KW-0479">Metal-binding</keyword>
<dbReference type="EMBL" id="CP003108">
    <property type="protein sequence ID" value="AET68152.1"/>
    <property type="molecule type" value="Genomic_DNA"/>
</dbReference>
<dbReference type="HOGENOM" id="CLU_043374_1_0_9"/>
<dbReference type="Proteomes" id="UP000006346">
    <property type="component" value="Chromosome"/>
</dbReference>
<dbReference type="GO" id="GO:0051539">
    <property type="term" value="F:4 iron, 4 sulfur cluster binding"/>
    <property type="evidence" value="ECO:0007669"/>
    <property type="project" value="UniProtKB-KW"/>
</dbReference>
<dbReference type="KEGG" id="dor:Desor_2602"/>
<dbReference type="Gene3D" id="3.30.70.20">
    <property type="match status" value="2"/>
</dbReference>
<proteinExistence type="predicted"/>
<dbReference type="STRING" id="768706.Desor_2602"/>
<sequence>MRYGMVLDLKRCFGCNACSVICKQKNSTPPGVFWAKVYATETGKYPNVRREYLPALCMHCADPACVKVCPTGASYKRKDGIVLIDKDKCIGCRYCMTACPYNARYFDFGESQEYFPGQGLTAYEKVKNEGHEKGKVSKCTLCVDRVENGEEPACVQNCPTKARIFGDLDNPNSDAAKLVLARSGYQLHPELGTKPSVYYLPE</sequence>
<dbReference type="PATRIC" id="fig|768706.3.peg.2615"/>
<dbReference type="AlphaFoldDB" id="G7W6E5"/>
<dbReference type="eggNOG" id="COG0437">
    <property type="taxonomic scope" value="Bacteria"/>
</dbReference>
<dbReference type="SUPFAM" id="SSF54862">
    <property type="entry name" value="4Fe-4S ferredoxins"/>
    <property type="match status" value="1"/>
</dbReference>
<dbReference type="RefSeq" id="WP_014184960.1">
    <property type="nucleotide sequence ID" value="NC_016584.1"/>
</dbReference>
<keyword evidence="4" id="KW-0411">Iron-sulfur</keyword>
<dbReference type="PANTHER" id="PTHR43177">
    <property type="entry name" value="PROTEIN NRFC"/>
    <property type="match status" value="1"/>
</dbReference>
<evidence type="ECO:0000256" key="2">
    <source>
        <dbReference type="ARBA" id="ARBA00022723"/>
    </source>
</evidence>
<evidence type="ECO:0000313" key="6">
    <source>
        <dbReference type="EMBL" id="AET68152.1"/>
    </source>
</evidence>
<feature type="domain" description="4Fe-4S ferredoxin-type" evidence="5">
    <location>
        <begin position="80"/>
        <end position="109"/>
    </location>
</feature>
<dbReference type="OrthoDB" id="9810688at2"/>
<keyword evidence="1" id="KW-0004">4Fe-4S</keyword>
<dbReference type="InterPro" id="IPR054822">
    <property type="entry name" value="DsrO-like"/>
</dbReference>
<name>G7W6E5_DESOD</name>
<evidence type="ECO:0000313" key="7">
    <source>
        <dbReference type="Proteomes" id="UP000006346"/>
    </source>
</evidence>
<protein>
    <submittedName>
        <fullName evidence="6">Fe-S-cluster-containing hydrogenase subunit</fullName>
    </submittedName>
</protein>
<keyword evidence="7" id="KW-1185">Reference proteome</keyword>
<evidence type="ECO:0000259" key="5">
    <source>
        <dbReference type="PROSITE" id="PS51379"/>
    </source>
</evidence>
<dbReference type="PROSITE" id="PS51379">
    <property type="entry name" value="4FE4S_FER_2"/>
    <property type="match status" value="3"/>
</dbReference>
<reference evidence="7" key="1">
    <citation type="submission" date="2011-11" db="EMBL/GenBank/DDBJ databases">
        <title>Complete sequence of Desulfosporosinus orientis DSM 765.</title>
        <authorList>
            <person name="Lucas S."/>
            <person name="Han J."/>
            <person name="Lapidus A."/>
            <person name="Cheng J.-F."/>
            <person name="Goodwin L."/>
            <person name="Pitluck S."/>
            <person name="Peters L."/>
            <person name="Ovchinnikova G."/>
            <person name="Teshima H."/>
            <person name="Detter J.C."/>
            <person name="Han C."/>
            <person name="Tapia R."/>
            <person name="Land M."/>
            <person name="Hauser L."/>
            <person name="Kyrpides N."/>
            <person name="Ivanova N."/>
            <person name="Pagani I."/>
            <person name="Pester M."/>
            <person name="Spring S."/>
            <person name="Ollivier B."/>
            <person name="Rattei T."/>
            <person name="Klenk H.-P."/>
            <person name="Wagner M."/>
            <person name="Loy A."/>
            <person name="Woyke T."/>
        </authorList>
    </citation>
    <scope>NUCLEOTIDE SEQUENCE [LARGE SCALE GENOMIC DNA]</scope>
    <source>
        <strain evidence="7">ATCC 19365 / DSM 765 / NCIMB 8382 / VKM B-1628</strain>
    </source>
</reference>